<comment type="cofactor">
    <cofactor evidence="10">
        <name>Zn(2+)</name>
        <dbReference type="ChEBI" id="CHEBI:29105"/>
    </cofactor>
    <text evidence="10">Binds 2 Zn(2+) ions.</text>
</comment>
<keyword evidence="3 10" id="KW-0819">tRNA processing</keyword>
<feature type="binding site" evidence="10">
    <location>
        <position position="63"/>
    </location>
    <ligand>
        <name>Zn(2+)</name>
        <dbReference type="ChEBI" id="CHEBI:29105"/>
        <label>1</label>
        <note>catalytic</note>
    </ligand>
</feature>
<evidence type="ECO:0000256" key="1">
    <source>
        <dbReference type="ARBA" id="ARBA00011738"/>
    </source>
</evidence>
<keyword evidence="6 10" id="KW-0255">Endonuclease</keyword>
<dbReference type="EMBL" id="SCWD01000001">
    <property type="protein sequence ID" value="TDM04308.1"/>
    <property type="molecule type" value="Genomic_DNA"/>
</dbReference>
<dbReference type="FunFam" id="3.60.15.10:FF:000002">
    <property type="entry name" value="Ribonuclease Z"/>
    <property type="match status" value="1"/>
</dbReference>
<feature type="binding site" evidence="10">
    <location>
        <position position="269"/>
    </location>
    <ligand>
        <name>Zn(2+)</name>
        <dbReference type="ChEBI" id="CHEBI:29105"/>
        <label>2</label>
        <note>catalytic</note>
    </ligand>
</feature>
<evidence type="ECO:0000313" key="12">
    <source>
        <dbReference type="Proteomes" id="UP000295280"/>
    </source>
</evidence>
<dbReference type="Gene3D" id="3.60.15.10">
    <property type="entry name" value="Ribonuclease Z/Hydroxyacylglutathione hydrolase-like"/>
    <property type="match status" value="1"/>
</dbReference>
<dbReference type="Pfam" id="PF23023">
    <property type="entry name" value="Anti-Pycsar_Apyc1"/>
    <property type="match status" value="1"/>
</dbReference>
<keyword evidence="5 10" id="KW-0479">Metal-binding</keyword>
<evidence type="ECO:0000256" key="10">
    <source>
        <dbReference type="HAMAP-Rule" id="MF_01818"/>
    </source>
</evidence>
<dbReference type="InterPro" id="IPR036866">
    <property type="entry name" value="RibonucZ/Hydroxyglut_hydro"/>
</dbReference>
<reference evidence="11 12" key="1">
    <citation type="submission" date="2019-01" db="EMBL/GenBank/DDBJ databases">
        <title>Draft genome sequences of the type strains of six Macrococcus species.</title>
        <authorList>
            <person name="Mazhar S."/>
            <person name="Altermann E."/>
            <person name="Hill C."/>
            <person name="Mcauliffe O."/>
        </authorList>
    </citation>
    <scope>NUCLEOTIDE SEQUENCE [LARGE SCALE GENOMIC DNA]</scope>
    <source>
        <strain evidence="11 12">ATCC 51828</strain>
    </source>
</reference>
<evidence type="ECO:0000256" key="7">
    <source>
        <dbReference type="ARBA" id="ARBA00022801"/>
    </source>
</evidence>
<evidence type="ECO:0000256" key="5">
    <source>
        <dbReference type="ARBA" id="ARBA00022723"/>
    </source>
</evidence>
<dbReference type="GO" id="GO:0042781">
    <property type="term" value="F:3'-tRNA processing endoribonuclease activity"/>
    <property type="evidence" value="ECO:0007669"/>
    <property type="project" value="UniProtKB-UniRule"/>
</dbReference>
<name>A0A9Q8CKC0_9STAP</name>
<dbReference type="Proteomes" id="UP000295280">
    <property type="component" value="Unassembled WGS sequence"/>
</dbReference>
<organism evidence="11 12">
    <name type="scientific">Macrococcus carouselicus</name>
    <dbReference type="NCBI Taxonomy" id="69969"/>
    <lineage>
        <taxon>Bacteria</taxon>
        <taxon>Bacillati</taxon>
        <taxon>Bacillota</taxon>
        <taxon>Bacilli</taxon>
        <taxon>Bacillales</taxon>
        <taxon>Staphylococcaceae</taxon>
        <taxon>Macrococcus</taxon>
    </lineage>
</organism>
<keyword evidence="7 10" id="KW-0378">Hydrolase</keyword>
<evidence type="ECO:0000313" key="11">
    <source>
        <dbReference type="EMBL" id="TDM04308.1"/>
    </source>
</evidence>
<evidence type="ECO:0000256" key="6">
    <source>
        <dbReference type="ARBA" id="ARBA00022759"/>
    </source>
</evidence>
<dbReference type="GO" id="GO:0042802">
    <property type="term" value="F:identical protein binding"/>
    <property type="evidence" value="ECO:0007669"/>
    <property type="project" value="UniProtKB-ARBA"/>
</dbReference>
<keyword evidence="8 10" id="KW-0862">Zinc</keyword>
<feature type="binding site" evidence="10">
    <location>
        <position position="65"/>
    </location>
    <ligand>
        <name>Zn(2+)</name>
        <dbReference type="ChEBI" id="CHEBI:29105"/>
        <label>1</label>
        <note>catalytic</note>
    </ligand>
</feature>
<comment type="function">
    <text evidence="9 10">Zinc phosphodiesterase, which displays some tRNA 3'-processing endonuclease activity. Probably involved in tRNA maturation, by removing a 3'-trailer from precursor tRNA.</text>
</comment>
<dbReference type="EC" id="3.1.26.11" evidence="2 10"/>
<evidence type="ECO:0000256" key="4">
    <source>
        <dbReference type="ARBA" id="ARBA00022722"/>
    </source>
</evidence>
<feature type="binding site" evidence="10">
    <location>
        <position position="68"/>
    </location>
    <ligand>
        <name>Zn(2+)</name>
        <dbReference type="ChEBI" id="CHEBI:29105"/>
        <label>2</label>
        <note>catalytic</note>
    </ligand>
</feature>
<evidence type="ECO:0000256" key="3">
    <source>
        <dbReference type="ARBA" id="ARBA00022694"/>
    </source>
</evidence>
<gene>
    <name evidence="10 11" type="primary">rnz</name>
    <name evidence="11" type="ORF">ERX40_03830</name>
</gene>
<keyword evidence="12" id="KW-1185">Reference proteome</keyword>
<feature type="active site" description="Proton acceptor" evidence="10">
    <location>
        <position position="67"/>
    </location>
</feature>
<feature type="binding site" evidence="10">
    <location>
        <position position="67"/>
    </location>
    <ligand>
        <name>Zn(2+)</name>
        <dbReference type="ChEBI" id="CHEBI:29105"/>
        <label>2</label>
        <note>catalytic</note>
    </ligand>
</feature>
<keyword evidence="4 10" id="KW-0540">Nuclease</keyword>
<dbReference type="GO" id="GO:0008270">
    <property type="term" value="F:zinc ion binding"/>
    <property type="evidence" value="ECO:0007669"/>
    <property type="project" value="UniProtKB-UniRule"/>
</dbReference>
<dbReference type="AlphaFoldDB" id="A0A9Q8CKC0"/>
<sequence>MEITFLGTSAGLPTKERNTQATVLSLNPLLNEYWLFDAGEAVQHQILHTRIKLGKLSAIFITHMHGDHLFGLPGLLSSRSFQGGENKPLTVYGPVGIKSFIETTLSLSASHLNYPLEVIEVEDSDCFERHDIRIKVGLLSHGVPSYGYRLEFPDQEGRLLQEKLVAEGIAPGPVYREFKSQDTVYYGGKVYDASTYRAEQIPGKIITFFGDTMPSINEEKLAADADIIVHESTYLEGDLGLSHQYHHSHINDVIKLAERCQVKLTLINHVSNRYHQQDIQLLEARIRREAPDFNFRIARDFLSVSVNMV</sequence>
<feature type="binding site" evidence="10">
    <location>
        <position position="211"/>
    </location>
    <ligand>
        <name>Zn(2+)</name>
        <dbReference type="ChEBI" id="CHEBI:29105"/>
        <label>1</label>
        <note>catalytic</note>
    </ligand>
</feature>
<dbReference type="RefSeq" id="WP_133417168.1">
    <property type="nucleotide sequence ID" value="NZ_SCWD01000001.1"/>
</dbReference>
<comment type="subunit">
    <text evidence="1 10">Homodimer.</text>
</comment>
<dbReference type="PANTHER" id="PTHR46018:SF2">
    <property type="entry name" value="ZINC PHOSPHODIESTERASE ELAC PROTEIN 1"/>
    <property type="match status" value="1"/>
</dbReference>
<dbReference type="HAMAP" id="MF_01818">
    <property type="entry name" value="RNase_Z_BN"/>
    <property type="match status" value="1"/>
</dbReference>
<proteinExistence type="inferred from homology"/>
<dbReference type="NCBIfam" id="TIGR02651">
    <property type="entry name" value="RNase_Z"/>
    <property type="match status" value="1"/>
</dbReference>
<evidence type="ECO:0000256" key="8">
    <source>
        <dbReference type="ARBA" id="ARBA00022833"/>
    </source>
</evidence>
<comment type="similarity">
    <text evidence="10">Belongs to the RNase Z family.</text>
</comment>
<feature type="binding site" evidence="10">
    <location>
        <position position="211"/>
    </location>
    <ligand>
        <name>Zn(2+)</name>
        <dbReference type="ChEBI" id="CHEBI:29105"/>
        <label>2</label>
        <note>catalytic</note>
    </ligand>
</feature>
<feature type="binding site" evidence="10">
    <location>
        <position position="141"/>
    </location>
    <ligand>
        <name>Zn(2+)</name>
        <dbReference type="ChEBI" id="CHEBI:29105"/>
        <label>1</label>
        <note>catalytic</note>
    </ligand>
</feature>
<dbReference type="InterPro" id="IPR013471">
    <property type="entry name" value="RNase_Z/BN"/>
</dbReference>
<dbReference type="CDD" id="cd07717">
    <property type="entry name" value="RNaseZ_ZiPD-like_MBL-fold"/>
    <property type="match status" value="1"/>
</dbReference>
<dbReference type="SUPFAM" id="SSF56281">
    <property type="entry name" value="Metallo-hydrolase/oxidoreductase"/>
    <property type="match status" value="1"/>
</dbReference>
<dbReference type="PANTHER" id="PTHR46018">
    <property type="entry name" value="ZINC PHOSPHODIESTERASE ELAC PROTEIN 1"/>
    <property type="match status" value="1"/>
</dbReference>
<dbReference type="OrthoDB" id="9800940at2"/>
<protein>
    <recommendedName>
        <fullName evidence="2 10">Ribonuclease Z</fullName>
        <shortName evidence="10">RNase Z</shortName>
        <ecNumber evidence="2 10">3.1.26.11</ecNumber>
    </recommendedName>
    <alternativeName>
        <fullName evidence="10">tRNA 3 endonuclease</fullName>
    </alternativeName>
    <alternativeName>
        <fullName evidence="10">tRNase Z</fullName>
    </alternativeName>
</protein>
<comment type="caution">
    <text evidence="11">The sequence shown here is derived from an EMBL/GenBank/DDBJ whole genome shotgun (WGS) entry which is preliminary data.</text>
</comment>
<comment type="catalytic activity">
    <reaction evidence="10">
        <text>Endonucleolytic cleavage of RNA, removing extra 3' nucleotides from tRNA precursor, generating 3' termini of tRNAs. A 3'-hydroxy group is left at the tRNA terminus and a 5'-phosphoryl group is left at the trailer molecule.</text>
        <dbReference type="EC" id="3.1.26.11"/>
    </reaction>
</comment>
<accession>A0A9Q8CKC0</accession>
<evidence type="ECO:0000256" key="9">
    <source>
        <dbReference type="ARBA" id="ARBA00057812"/>
    </source>
</evidence>
<evidence type="ECO:0000256" key="2">
    <source>
        <dbReference type="ARBA" id="ARBA00012477"/>
    </source>
</evidence>